<evidence type="ECO:0000256" key="2">
    <source>
        <dbReference type="ARBA" id="ARBA00022630"/>
    </source>
</evidence>
<keyword evidence="2" id="KW-0285">Flavoprotein</keyword>
<dbReference type="PANTHER" id="PTHR10578:SF107">
    <property type="entry name" value="2-HYDROXYACID OXIDASE 1"/>
    <property type="match status" value="1"/>
</dbReference>
<dbReference type="CDD" id="cd02809">
    <property type="entry name" value="alpha_hydroxyacid_oxid_FMN"/>
    <property type="match status" value="1"/>
</dbReference>
<evidence type="ECO:0000256" key="3">
    <source>
        <dbReference type="ARBA" id="ARBA00022643"/>
    </source>
</evidence>
<dbReference type="PIRSF" id="PIRSF000138">
    <property type="entry name" value="Al-hdrx_acd_dh"/>
    <property type="match status" value="1"/>
</dbReference>
<keyword evidence="4" id="KW-0560">Oxidoreductase</keyword>
<keyword evidence="3" id="KW-0288">FMN</keyword>
<comment type="cofactor">
    <cofactor evidence="1">
        <name>FMN</name>
        <dbReference type="ChEBI" id="CHEBI:58210"/>
    </cofactor>
</comment>
<dbReference type="RefSeq" id="WP_252953284.1">
    <property type="nucleotide sequence ID" value="NZ_JAFIRR010000064.1"/>
</dbReference>
<dbReference type="Pfam" id="PF01070">
    <property type="entry name" value="FMN_dh"/>
    <property type="match status" value="1"/>
</dbReference>
<dbReference type="Gene3D" id="3.20.20.70">
    <property type="entry name" value="Aldolase class I"/>
    <property type="match status" value="1"/>
</dbReference>
<dbReference type="Proteomes" id="UP001523392">
    <property type="component" value="Unassembled WGS sequence"/>
</dbReference>
<dbReference type="InterPro" id="IPR037396">
    <property type="entry name" value="FMN_HAD"/>
</dbReference>
<comment type="caution">
    <text evidence="7">The sequence shown here is derived from an EMBL/GenBank/DDBJ whole genome shotgun (WGS) entry which is preliminary data.</text>
</comment>
<dbReference type="InterPro" id="IPR013785">
    <property type="entry name" value="Aldolase_TIM"/>
</dbReference>
<organism evidence="7 8">
    <name type="scientific">Siccirubricoccus soli</name>
    <dbReference type="NCBI Taxonomy" id="2899147"/>
    <lineage>
        <taxon>Bacteria</taxon>
        <taxon>Pseudomonadati</taxon>
        <taxon>Pseudomonadota</taxon>
        <taxon>Alphaproteobacteria</taxon>
        <taxon>Acetobacterales</taxon>
        <taxon>Roseomonadaceae</taxon>
        <taxon>Siccirubricoccus</taxon>
    </lineage>
</organism>
<evidence type="ECO:0000256" key="1">
    <source>
        <dbReference type="ARBA" id="ARBA00001917"/>
    </source>
</evidence>
<gene>
    <name evidence="7" type="ORF">JYK14_10895</name>
</gene>
<dbReference type="InterPro" id="IPR000262">
    <property type="entry name" value="FMN-dep_DH"/>
</dbReference>
<evidence type="ECO:0000313" key="8">
    <source>
        <dbReference type="Proteomes" id="UP001523392"/>
    </source>
</evidence>
<evidence type="ECO:0000259" key="6">
    <source>
        <dbReference type="PROSITE" id="PS51349"/>
    </source>
</evidence>
<dbReference type="InterPro" id="IPR012133">
    <property type="entry name" value="Alpha-hydoxy_acid_DH_FMN"/>
</dbReference>
<keyword evidence="8" id="KW-1185">Reference proteome</keyword>
<evidence type="ECO:0000313" key="7">
    <source>
        <dbReference type="EMBL" id="MCO6416664.1"/>
    </source>
</evidence>
<dbReference type="SUPFAM" id="SSF51395">
    <property type="entry name" value="FMN-linked oxidoreductases"/>
    <property type="match status" value="1"/>
</dbReference>
<dbReference type="PANTHER" id="PTHR10578">
    <property type="entry name" value="S -2-HYDROXY-ACID OXIDASE-RELATED"/>
    <property type="match status" value="1"/>
</dbReference>
<comment type="similarity">
    <text evidence="5">Belongs to the FMN-dependent alpha-hydroxy acid dehydrogenase family.</text>
</comment>
<name>A0ABT1D410_9PROT</name>
<reference evidence="7 8" key="1">
    <citation type="submission" date="2021-12" db="EMBL/GenBank/DDBJ databases">
        <title>Siccirubricoccus leaddurans sp. nov., a high concentration Zn2+ tolerance bacterium.</title>
        <authorList>
            <person name="Cao Y."/>
        </authorList>
    </citation>
    <scope>NUCLEOTIDE SEQUENCE [LARGE SCALE GENOMIC DNA]</scope>
    <source>
        <strain evidence="7 8">KC 17139</strain>
    </source>
</reference>
<protein>
    <submittedName>
        <fullName evidence="7">Alpha-hydroxy-acid oxidizing protein</fullName>
    </submittedName>
</protein>
<evidence type="ECO:0000256" key="4">
    <source>
        <dbReference type="ARBA" id="ARBA00023002"/>
    </source>
</evidence>
<sequence length="386" mass="40797">MYASPPIPPGTVALEDYEQAARRRIAPEAWAYIAGGSADELTLAANRAAFRRLRLRNRVLAEMTGAHTRLSLFGQELAFPILMAPVAFQRLVHPDGEKAMAFGAAAVGAGMVVSTQASQSLEDIAGVARTQGAQAPLWFQLYIQHDRGFTEALIRRAEAAGYQALVVTVDAPVSLRNTEQRAGFRLPAGIEPVNLRGMAPPPPNRAGPAESEVFQGLLDGAPSWRDIGWLRGLTRLPVLLKGIMAPEDAARAVAEGVDGIIVSNHGGRALDTLPASIEALPLVAEAVAGRVPVLMDGGIRRGTDVLQALALGARAVLVGRPCVYGLAVGGPVGVIHVLKILRTELEIAMALTGRARLEQIDRTVFWEEQGAPAGGSAPCTPPRTPV</sequence>
<dbReference type="EMBL" id="JAFIRR010000064">
    <property type="protein sequence ID" value="MCO6416664.1"/>
    <property type="molecule type" value="Genomic_DNA"/>
</dbReference>
<evidence type="ECO:0000256" key="5">
    <source>
        <dbReference type="ARBA" id="ARBA00024042"/>
    </source>
</evidence>
<proteinExistence type="inferred from homology"/>
<accession>A0ABT1D410</accession>
<feature type="domain" description="FMN hydroxy acid dehydrogenase" evidence="6">
    <location>
        <begin position="6"/>
        <end position="370"/>
    </location>
</feature>
<dbReference type="PROSITE" id="PS51349">
    <property type="entry name" value="FMN_HYDROXY_ACID_DH_2"/>
    <property type="match status" value="1"/>
</dbReference>